<organism evidence="1 2">
    <name type="scientific">Phascolomyces articulosus</name>
    <dbReference type="NCBI Taxonomy" id="60185"/>
    <lineage>
        <taxon>Eukaryota</taxon>
        <taxon>Fungi</taxon>
        <taxon>Fungi incertae sedis</taxon>
        <taxon>Mucoromycota</taxon>
        <taxon>Mucoromycotina</taxon>
        <taxon>Mucoromycetes</taxon>
        <taxon>Mucorales</taxon>
        <taxon>Lichtheimiaceae</taxon>
        <taxon>Phascolomyces</taxon>
    </lineage>
</organism>
<protein>
    <submittedName>
        <fullName evidence="1">Uncharacterized protein</fullName>
    </submittedName>
</protein>
<evidence type="ECO:0000313" key="1">
    <source>
        <dbReference type="EMBL" id="KAI9246925.1"/>
    </source>
</evidence>
<reference evidence="1" key="2">
    <citation type="submission" date="2023-02" db="EMBL/GenBank/DDBJ databases">
        <authorList>
            <consortium name="DOE Joint Genome Institute"/>
            <person name="Mondo S.J."/>
            <person name="Chang Y."/>
            <person name="Wang Y."/>
            <person name="Ahrendt S."/>
            <person name="Andreopoulos W."/>
            <person name="Barry K."/>
            <person name="Beard J."/>
            <person name="Benny G.L."/>
            <person name="Blankenship S."/>
            <person name="Bonito G."/>
            <person name="Cuomo C."/>
            <person name="Desiro A."/>
            <person name="Gervers K.A."/>
            <person name="Hundley H."/>
            <person name="Kuo A."/>
            <person name="LaButti K."/>
            <person name="Lang B.F."/>
            <person name="Lipzen A."/>
            <person name="O'Donnell K."/>
            <person name="Pangilinan J."/>
            <person name="Reynolds N."/>
            <person name="Sandor L."/>
            <person name="Smith M.W."/>
            <person name="Tsang A."/>
            <person name="Grigoriev I.V."/>
            <person name="Stajich J.E."/>
            <person name="Spatafora J.W."/>
        </authorList>
    </citation>
    <scope>NUCLEOTIDE SEQUENCE</scope>
    <source>
        <strain evidence="1">RSA 2281</strain>
    </source>
</reference>
<sequence length="182" mass="21304">MVIQAEIEEIVKKRGPSSVYYIQAFIESFMPNTVMKNDTHLHKQRLSGKNGAIFTLNQIQRHLIHDERFQNNARIWDGLLRACNYYVKAYLPKQTFMLISPARHNRSFSHTTNYSYLFATCRVHYPTFGDNNLFQDYGSSCVTSFVSFESSYFVLVLPNTIECHNVTLYQIRKLLAEIYLLK</sequence>
<dbReference type="Proteomes" id="UP001209540">
    <property type="component" value="Unassembled WGS sequence"/>
</dbReference>
<proteinExistence type="predicted"/>
<reference evidence="1" key="1">
    <citation type="journal article" date="2022" name="IScience">
        <title>Evolution of zygomycete secretomes and the origins of terrestrial fungal ecologies.</title>
        <authorList>
            <person name="Chang Y."/>
            <person name="Wang Y."/>
            <person name="Mondo S."/>
            <person name="Ahrendt S."/>
            <person name="Andreopoulos W."/>
            <person name="Barry K."/>
            <person name="Beard J."/>
            <person name="Benny G.L."/>
            <person name="Blankenship S."/>
            <person name="Bonito G."/>
            <person name="Cuomo C."/>
            <person name="Desiro A."/>
            <person name="Gervers K.A."/>
            <person name="Hundley H."/>
            <person name="Kuo A."/>
            <person name="LaButti K."/>
            <person name="Lang B.F."/>
            <person name="Lipzen A."/>
            <person name="O'Donnell K."/>
            <person name="Pangilinan J."/>
            <person name="Reynolds N."/>
            <person name="Sandor L."/>
            <person name="Smith M.E."/>
            <person name="Tsang A."/>
            <person name="Grigoriev I.V."/>
            <person name="Stajich J.E."/>
            <person name="Spatafora J.W."/>
        </authorList>
    </citation>
    <scope>NUCLEOTIDE SEQUENCE</scope>
    <source>
        <strain evidence="1">RSA 2281</strain>
    </source>
</reference>
<dbReference type="AlphaFoldDB" id="A0AAD5JYM4"/>
<evidence type="ECO:0000313" key="2">
    <source>
        <dbReference type="Proteomes" id="UP001209540"/>
    </source>
</evidence>
<accession>A0AAD5JYM4</accession>
<keyword evidence="2" id="KW-1185">Reference proteome</keyword>
<name>A0AAD5JYM4_9FUNG</name>
<dbReference type="EMBL" id="JAIXMP010000044">
    <property type="protein sequence ID" value="KAI9246925.1"/>
    <property type="molecule type" value="Genomic_DNA"/>
</dbReference>
<comment type="caution">
    <text evidence="1">The sequence shown here is derived from an EMBL/GenBank/DDBJ whole genome shotgun (WGS) entry which is preliminary data.</text>
</comment>
<gene>
    <name evidence="1" type="ORF">BDA99DRAFT_543111</name>
</gene>